<dbReference type="CDD" id="cd01040">
    <property type="entry name" value="Mb-like"/>
    <property type="match status" value="1"/>
</dbReference>
<dbReference type="GO" id="GO:0005344">
    <property type="term" value="F:oxygen carrier activity"/>
    <property type="evidence" value="ECO:0007669"/>
    <property type="project" value="UniProtKB-KW"/>
</dbReference>
<keyword evidence="5" id="KW-0479">Metal-binding</keyword>
<comment type="caution">
    <text evidence="11">The sequence shown here is derived from an EMBL/GenBank/DDBJ whole genome shotgun (WGS) entry which is preliminary data.</text>
</comment>
<name>A0AAV4C849_9GAST</name>
<evidence type="ECO:0000256" key="6">
    <source>
        <dbReference type="ARBA" id="ARBA00023004"/>
    </source>
</evidence>
<dbReference type="GO" id="GO:0046872">
    <property type="term" value="F:metal ion binding"/>
    <property type="evidence" value="ECO:0007669"/>
    <property type="project" value="UniProtKB-KW"/>
</dbReference>
<keyword evidence="12" id="KW-1185">Reference proteome</keyword>
<dbReference type="InterPro" id="IPR012292">
    <property type="entry name" value="Globin/Proto"/>
</dbReference>
<evidence type="ECO:0000256" key="3">
    <source>
        <dbReference type="ARBA" id="ARBA00022617"/>
    </source>
</evidence>
<dbReference type="PANTHER" id="PTHR47217">
    <property type="entry name" value="GLOBIN-LIKE PROTEIN"/>
    <property type="match status" value="1"/>
</dbReference>
<keyword evidence="6" id="KW-0408">Iron</keyword>
<dbReference type="Gene3D" id="1.10.490.10">
    <property type="entry name" value="Globins"/>
    <property type="match status" value="1"/>
</dbReference>
<dbReference type="PANTHER" id="PTHR47217:SF1">
    <property type="entry name" value="GLOBIN-LIKE PROTEIN"/>
    <property type="match status" value="1"/>
</dbReference>
<dbReference type="EMBL" id="BLXT01005946">
    <property type="protein sequence ID" value="GFO27693.1"/>
    <property type="molecule type" value="Genomic_DNA"/>
</dbReference>
<dbReference type="GO" id="GO:0019825">
    <property type="term" value="F:oxygen binding"/>
    <property type="evidence" value="ECO:0007669"/>
    <property type="project" value="InterPro"/>
</dbReference>
<dbReference type="GO" id="GO:0005833">
    <property type="term" value="C:hemoglobin complex"/>
    <property type="evidence" value="ECO:0007669"/>
    <property type="project" value="InterPro"/>
</dbReference>
<accession>A0AAV4C849</accession>
<keyword evidence="4 9" id="KW-0561">Oxygen transport</keyword>
<protein>
    <recommendedName>
        <fullName evidence="1">Globin</fullName>
    </recommendedName>
    <alternativeName>
        <fullName evidence="8">Myoglobin</fullName>
    </alternativeName>
</protein>
<keyword evidence="7" id="KW-0514">Muscle protein</keyword>
<dbReference type="PROSITE" id="PS01033">
    <property type="entry name" value="GLOBIN"/>
    <property type="match status" value="1"/>
</dbReference>
<evidence type="ECO:0000256" key="9">
    <source>
        <dbReference type="RuleBase" id="RU000356"/>
    </source>
</evidence>
<proteinExistence type="inferred from homology"/>
<dbReference type="AlphaFoldDB" id="A0AAV4C849"/>
<comment type="similarity">
    <text evidence="9">Belongs to the globin family.</text>
</comment>
<organism evidence="11 12">
    <name type="scientific">Plakobranchus ocellatus</name>
    <dbReference type="NCBI Taxonomy" id="259542"/>
    <lineage>
        <taxon>Eukaryota</taxon>
        <taxon>Metazoa</taxon>
        <taxon>Spiralia</taxon>
        <taxon>Lophotrochozoa</taxon>
        <taxon>Mollusca</taxon>
        <taxon>Gastropoda</taxon>
        <taxon>Heterobranchia</taxon>
        <taxon>Euthyneura</taxon>
        <taxon>Panpulmonata</taxon>
        <taxon>Sacoglossa</taxon>
        <taxon>Placobranchoidea</taxon>
        <taxon>Plakobranchidae</taxon>
        <taxon>Plakobranchus</taxon>
    </lineage>
</organism>
<keyword evidence="2 9" id="KW-0813">Transport</keyword>
<dbReference type="InterPro" id="IPR000971">
    <property type="entry name" value="Globin"/>
</dbReference>
<dbReference type="Pfam" id="PF00042">
    <property type="entry name" value="Globin"/>
    <property type="match status" value="1"/>
</dbReference>
<dbReference type="Proteomes" id="UP000735302">
    <property type="component" value="Unassembled WGS sequence"/>
</dbReference>
<dbReference type="SUPFAM" id="SSF46458">
    <property type="entry name" value="Globin-like"/>
    <property type="match status" value="1"/>
</dbReference>
<evidence type="ECO:0000256" key="8">
    <source>
        <dbReference type="ARBA" id="ARBA00030087"/>
    </source>
</evidence>
<evidence type="ECO:0000313" key="11">
    <source>
        <dbReference type="EMBL" id="GFO27693.1"/>
    </source>
</evidence>
<dbReference type="GO" id="GO:0005576">
    <property type="term" value="C:extracellular region"/>
    <property type="evidence" value="ECO:0007669"/>
    <property type="project" value="InterPro"/>
</dbReference>
<keyword evidence="3 9" id="KW-0349">Heme</keyword>
<evidence type="ECO:0000256" key="5">
    <source>
        <dbReference type="ARBA" id="ARBA00022723"/>
    </source>
</evidence>
<evidence type="ECO:0000256" key="2">
    <source>
        <dbReference type="ARBA" id="ARBA00022448"/>
    </source>
</evidence>
<evidence type="ECO:0000256" key="7">
    <source>
        <dbReference type="ARBA" id="ARBA00023179"/>
    </source>
</evidence>
<evidence type="ECO:0000256" key="1">
    <source>
        <dbReference type="ARBA" id="ARBA00013895"/>
    </source>
</evidence>
<evidence type="ECO:0000256" key="4">
    <source>
        <dbReference type="ARBA" id="ARBA00022621"/>
    </source>
</evidence>
<sequence>MADPVTGLTQRDREVIANTWEEIGNKKVIKDYGVDLFIALFKAFPYMQDYFAQFKGQTLEDLKTSRGLRNHASGTMHALKGYVENLDDPDTLVKLVTRTANIHLPKGIKTVEMDKLAFAFDAFMKENLGEKWTEEASAAWAQLLKVHNAVYKQEENLNE</sequence>
<dbReference type="InterPro" id="IPR009050">
    <property type="entry name" value="Globin-like_sf"/>
</dbReference>
<reference evidence="11 12" key="1">
    <citation type="journal article" date="2021" name="Elife">
        <title>Chloroplast acquisition without the gene transfer in kleptoplastic sea slugs, Plakobranchus ocellatus.</title>
        <authorList>
            <person name="Maeda T."/>
            <person name="Takahashi S."/>
            <person name="Yoshida T."/>
            <person name="Shimamura S."/>
            <person name="Takaki Y."/>
            <person name="Nagai Y."/>
            <person name="Toyoda A."/>
            <person name="Suzuki Y."/>
            <person name="Arimoto A."/>
            <person name="Ishii H."/>
            <person name="Satoh N."/>
            <person name="Nishiyama T."/>
            <person name="Hasebe M."/>
            <person name="Maruyama T."/>
            <person name="Minagawa J."/>
            <person name="Obokata J."/>
            <person name="Shigenobu S."/>
        </authorList>
    </citation>
    <scope>NUCLEOTIDE SEQUENCE [LARGE SCALE GENOMIC DNA]</scope>
</reference>
<dbReference type="InterPro" id="IPR044399">
    <property type="entry name" value="Mb-like_M"/>
</dbReference>
<dbReference type="InterPro" id="IPR002336">
    <property type="entry name" value="Erythrocruorin"/>
</dbReference>
<evidence type="ECO:0000259" key="10">
    <source>
        <dbReference type="PROSITE" id="PS01033"/>
    </source>
</evidence>
<dbReference type="PRINTS" id="PR00611">
    <property type="entry name" value="ERYTHCRUORIN"/>
</dbReference>
<gene>
    <name evidence="11" type="ORF">PoB_005419800</name>
</gene>
<evidence type="ECO:0000313" key="12">
    <source>
        <dbReference type="Proteomes" id="UP000735302"/>
    </source>
</evidence>
<dbReference type="GO" id="GO:0020037">
    <property type="term" value="F:heme binding"/>
    <property type="evidence" value="ECO:0007669"/>
    <property type="project" value="InterPro"/>
</dbReference>
<feature type="domain" description="Globin" evidence="10">
    <location>
        <begin position="7"/>
        <end position="156"/>
    </location>
</feature>